<evidence type="ECO:0000256" key="5">
    <source>
        <dbReference type="ARBA" id="ARBA00022670"/>
    </source>
</evidence>
<comment type="subcellular location">
    <subcellularLocation>
        <location evidence="2">Cell membrane</location>
        <topology evidence="2">Multi-pass membrane protein</topology>
    </subcellularLocation>
</comment>
<keyword evidence="5 15" id="KW-0645">Protease</keyword>
<keyword evidence="8" id="KW-0378">Hydrolase</keyword>
<dbReference type="GO" id="GO:0008237">
    <property type="term" value="F:metallopeptidase activity"/>
    <property type="evidence" value="ECO:0007669"/>
    <property type="project" value="UniProtKB-KW"/>
</dbReference>
<dbReference type="PANTHER" id="PTHR35864:SF1">
    <property type="entry name" value="ZINC METALLOPROTEASE YWHC-RELATED"/>
    <property type="match status" value="1"/>
</dbReference>
<evidence type="ECO:0000256" key="4">
    <source>
        <dbReference type="ARBA" id="ARBA00022475"/>
    </source>
</evidence>
<feature type="transmembrane region" description="Helical" evidence="13">
    <location>
        <begin position="136"/>
        <end position="157"/>
    </location>
</feature>
<keyword evidence="6 13" id="KW-0812">Transmembrane</keyword>
<feature type="transmembrane region" description="Helical" evidence="13">
    <location>
        <begin position="58"/>
        <end position="78"/>
    </location>
</feature>
<comment type="cofactor">
    <cofactor evidence="1">
        <name>Zn(2+)</name>
        <dbReference type="ChEBI" id="CHEBI:29105"/>
    </cofactor>
</comment>
<dbReference type="AlphaFoldDB" id="A0A2G8T1D6"/>
<keyword evidence="7" id="KW-0479">Metal-binding</keyword>
<dbReference type="EMBL" id="PDOB01000014">
    <property type="protein sequence ID" value="PIL39792.1"/>
    <property type="molecule type" value="Genomic_DNA"/>
</dbReference>
<dbReference type="GO" id="GO:0046872">
    <property type="term" value="F:metal ion binding"/>
    <property type="evidence" value="ECO:0007669"/>
    <property type="project" value="UniProtKB-KW"/>
</dbReference>
<sequence>MNELDTIVRTVTVYAIPVLFAISLHEAAHGYVARYFGDPTASDAGRLSLNPGRHIDPFGTILLPLMLYLSPLHIPFGYAKPVPVDFDRLRNPHRHMPWVAAAGPAANFVMALGWMMLFVALASSGANDAAGGMSEFFFRMAKAGITVNVAMCVFNLIPVPPLDGGRILTGLLPLSLARRFARIERYTLWVFAALIALMYLGVLDGVFVRTMSFVTRLLATLVYPLTLLLN</sequence>
<comment type="similarity">
    <text evidence="3">Belongs to the peptidase M50B family.</text>
</comment>
<feature type="domain" description="Peptidase M50" evidence="14">
    <location>
        <begin position="142"/>
        <end position="195"/>
    </location>
</feature>
<protein>
    <submittedName>
        <fullName evidence="15">Site-2 protease family protein</fullName>
    </submittedName>
</protein>
<gene>
    <name evidence="15" type="ORF">CR103_10970</name>
</gene>
<keyword evidence="11" id="KW-0482">Metalloprotease</keyword>
<dbReference type="InterPro" id="IPR008915">
    <property type="entry name" value="Peptidase_M50"/>
</dbReference>
<name>A0A2G8T1D6_9BURK</name>
<evidence type="ECO:0000256" key="2">
    <source>
        <dbReference type="ARBA" id="ARBA00004651"/>
    </source>
</evidence>
<dbReference type="PANTHER" id="PTHR35864">
    <property type="entry name" value="ZINC METALLOPROTEASE MJ0611-RELATED"/>
    <property type="match status" value="1"/>
</dbReference>
<evidence type="ECO:0000256" key="12">
    <source>
        <dbReference type="ARBA" id="ARBA00023136"/>
    </source>
</evidence>
<dbReference type="Proteomes" id="UP000228593">
    <property type="component" value="Unassembled WGS sequence"/>
</dbReference>
<evidence type="ECO:0000256" key="1">
    <source>
        <dbReference type="ARBA" id="ARBA00001947"/>
    </source>
</evidence>
<comment type="caution">
    <text evidence="15">The sequence shown here is derived from an EMBL/GenBank/DDBJ whole genome shotgun (WGS) entry which is preliminary data.</text>
</comment>
<dbReference type="CDD" id="cd06158">
    <property type="entry name" value="S2P-M50_like_1"/>
    <property type="match status" value="1"/>
</dbReference>
<dbReference type="OrthoDB" id="9800627at2"/>
<evidence type="ECO:0000256" key="11">
    <source>
        <dbReference type="ARBA" id="ARBA00023049"/>
    </source>
</evidence>
<dbReference type="InterPro" id="IPR044537">
    <property type="entry name" value="Rip2-like"/>
</dbReference>
<dbReference type="InterPro" id="IPR052348">
    <property type="entry name" value="Metallopeptidase_M50B"/>
</dbReference>
<dbReference type="Pfam" id="PF02163">
    <property type="entry name" value="Peptidase_M50"/>
    <property type="match status" value="1"/>
</dbReference>
<proteinExistence type="inferred from homology"/>
<evidence type="ECO:0000259" key="14">
    <source>
        <dbReference type="Pfam" id="PF02163"/>
    </source>
</evidence>
<dbReference type="GO" id="GO:0005886">
    <property type="term" value="C:plasma membrane"/>
    <property type="evidence" value="ECO:0007669"/>
    <property type="project" value="UniProtKB-SubCell"/>
</dbReference>
<evidence type="ECO:0000313" key="15">
    <source>
        <dbReference type="EMBL" id="PIL39792.1"/>
    </source>
</evidence>
<feature type="transmembrane region" description="Helical" evidence="13">
    <location>
        <begin position="98"/>
        <end position="124"/>
    </location>
</feature>
<organism evidence="15 16">
    <name type="scientific">Massilia psychrophila</name>
    <dbReference type="NCBI Taxonomy" id="1603353"/>
    <lineage>
        <taxon>Bacteria</taxon>
        <taxon>Pseudomonadati</taxon>
        <taxon>Pseudomonadota</taxon>
        <taxon>Betaproteobacteria</taxon>
        <taxon>Burkholderiales</taxon>
        <taxon>Oxalobacteraceae</taxon>
        <taxon>Telluria group</taxon>
        <taxon>Massilia</taxon>
    </lineage>
</organism>
<evidence type="ECO:0000256" key="3">
    <source>
        <dbReference type="ARBA" id="ARBA00007931"/>
    </source>
</evidence>
<feature type="transmembrane region" description="Helical" evidence="13">
    <location>
        <begin position="186"/>
        <end position="207"/>
    </location>
</feature>
<evidence type="ECO:0000313" key="16">
    <source>
        <dbReference type="Proteomes" id="UP000228593"/>
    </source>
</evidence>
<keyword evidence="9" id="KW-0862">Zinc</keyword>
<dbReference type="RefSeq" id="WP_099916026.1">
    <property type="nucleotide sequence ID" value="NZ_BMHS01000002.1"/>
</dbReference>
<keyword evidence="10 13" id="KW-1133">Transmembrane helix</keyword>
<evidence type="ECO:0000256" key="6">
    <source>
        <dbReference type="ARBA" id="ARBA00022692"/>
    </source>
</evidence>
<keyword evidence="16" id="KW-1185">Reference proteome</keyword>
<keyword evidence="12 13" id="KW-0472">Membrane</keyword>
<evidence type="ECO:0000256" key="7">
    <source>
        <dbReference type="ARBA" id="ARBA00022723"/>
    </source>
</evidence>
<accession>A0A2G8T1D6</accession>
<evidence type="ECO:0000256" key="10">
    <source>
        <dbReference type="ARBA" id="ARBA00022989"/>
    </source>
</evidence>
<evidence type="ECO:0000256" key="8">
    <source>
        <dbReference type="ARBA" id="ARBA00022801"/>
    </source>
</evidence>
<evidence type="ECO:0000256" key="13">
    <source>
        <dbReference type="SAM" id="Phobius"/>
    </source>
</evidence>
<evidence type="ECO:0000256" key="9">
    <source>
        <dbReference type="ARBA" id="ARBA00022833"/>
    </source>
</evidence>
<keyword evidence="4" id="KW-1003">Cell membrane</keyword>
<dbReference type="GO" id="GO:0006508">
    <property type="term" value="P:proteolysis"/>
    <property type="evidence" value="ECO:0007669"/>
    <property type="project" value="UniProtKB-KW"/>
</dbReference>
<reference evidence="15 16" key="1">
    <citation type="submission" date="2017-10" db="EMBL/GenBank/DDBJ databases">
        <title>Massilia psychrophilum sp. nov., a novel purple-pigmented bacterium isolated from Tianshan glacier, Xinjiang Municipality, China.</title>
        <authorList>
            <person name="Wang H."/>
        </authorList>
    </citation>
    <scope>NUCLEOTIDE SEQUENCE [LARGE SCALE GENOMIC DNA]</scope>
    <source>
        <strain evidence="15 16">JCM 30813</strain>
    </source>
</reference>